<reference evidence="1 2" key="1">
    <citation type="journal article" date="2020" name="IScience">
        <title>Genome Sequencing of the Endangered Kingdonia uniflora (Circaeasteraceae, Ranunculales) Reveals Potential Mechanisms of Evolutionary Specialization.</title>
        <authorList>
            <person name="Sun Y."/>
            <person name="Deng T."/>
            <person name="Zhang A."/>
            <person name="Moore M.J."/>
            <person name="Landis J.B."/>
            <person name="Lin N."/>
            <person name="Zhang H."/>
            <person name="Zhang X."/>
            <person name="Huang J."/>
            <person name="Zhang X."/>
            <person name="Sun H."/>
            <person name="Wang H."/>
        </authorList>
    </citation>
    <scope>NUCLEOTIDE SEQUENCE [LARGE SCALE GENOMIC DNA]</scope>
    <source>
        <strain evidence="1">TB1705</strain>
        <tissue evidence="1">Leaf</tissue>
    </source>
</reference>
<accession>A0A7J7M6V6</accession>
<sequence>MHAEQLEMLSVAFAGDSDKAILYVLNGCKHLRKLEIMAGPFGNVALLVDMGKYETMQSLWMSSCEVTLGGCKTLEMKWPNLNMEIISE</sequence>
<evidence type="ECO:0000313" key="2">
    <source>
        <dbReference type="Proteomes" id="UP000541444"/>
    </source>
</evidence>
<keyword evidence="2" id="KW-1185">Reference proteome</keyword>
<dbReference type="OrthoDB" id="1927576at2759"/>
<dbReference type="EMBL" id="JACGCM010001734">
    <property type="protein sequence ID" value="KAF6150504.1"/>
    <property type="molecule type" value="Genomic_DNA"/>
</dbReference>
<dbReference type="AlphaFoldDB" id="A0A7J7M6V6"/>
<comment type="caution">
    <text evidence="1">The sequence shown here is derived from an EMBL/GenBank/DDBJ whole genome shotgun (WGS) entry which is preliminary data.</text>
</comment>
<dbReference type="Gene3D" id="3.80.10.10">
    <property type="entry name" value="Ribonuclease Inhibitor"/>
    <property type="match status" value="1"/>
</dbReference>
<gene>
    <name evidence="1" type="ORF">GIB67_030305</name>
</gene>
<dbReference type="InterPro" id="IPR032675">
    <property type="entry name" value="LRR_dom_sf"/>
</dbReference>
<protein>
    <submittedName>
        <fullName evidence="1">Uncharacterized protein</fullName>
    </submittedName>
</protein>
<proteinExistence type="predicted"/>
<name>A0A7J7M6V6_9MAGN</name>
<evidence type="ECO:0000313" key="1">
    <source>
        <dbReference type="EMBL" id="KAF6150504.1"/>
    </source>
</evidence>
<dbReference type="Proteomes" id="UP000541444">
    <property type="component" value="Unassembled WGS sequence"/>
</dbReference>
<organism evidence="1 2">
    <name type="scientific">Kingdonia uniflora</name>
    <dbReference type="NCBI Taxonomy" id="39325"/>
    <lineage>
        <taxon>Eukaryota</taxon>
        <taxon>Viridiplantae</taxon>
        <taxon>Streptophyta</taxon>
        <taxon>Embryophyta</taxon>
        <taxon>Tracheophyta</taxon>
        <taxon>Spermatophyta</taxon>
        <taxon>Magnoliopsida</taxon>
        <taxon>Ranunculales</taxon>
        <taxon>Circaeasteraceae</taxon>
        <taxon>Kingdonia</taxon>
    </lineage>
</organism>